<dbReference type="PIRSF" id="PIRSF038958">
    <property type="entry name" value="PG_synth_SpoVB"/>
    <property type="match status" value="1"/>
</dbReference>
<evidence type="ECO:0000256" key="1">
    <source>
        <dbReference type="ARBA" id="ARBA00004651"/>
    </source>
</evidence>
<dbReference type="InterPro" id="IPR024923">
    <property type="entry name" value="PG_synth_SpoVB"/>
</dbReference>
<dbReference type="Proteomes" id="UP000242972">
    <property type="component" value="Unassembled WGS sequence"/>
</dbReference>
<evidence type="ECO:0000256" key="2">
    <source>
        <dbReference type="ARBA" id="ARBA00022475"/>
    </source>
</evidence>
<accession>A0A2T2XJJ8</accession>
<feature type="transmembrane region" description="Helical" evidence="6">
    <location>
        <begin position="381"/>
        <end position="400"/>
    </location>
</feature>
<dbReference type="Pfam" id="PF01943">
    <property type="entry name" value="Polysacc_synt"/>
    <property type="match status" value="1"/>
</dbReference>
<feature type="transmembrane region" description="Helical" evidence="6">
    <location>
        <begin position="271"/>
        <end position="295"/>
    </location>
</feature>
<organism evidence="7 8">
    <name type="scientific">Sulfobacillus benefaciens</name>
    <dbReference type="NCBI Taxonomy" id="453960"/>
    <lineage>
        <taxon>Bacteria</taxon>
        <taxon>Bacillati</taxon>
        <taxon>Bacillota</taxon>
        <taxon>Clostridia</taxon>
        <taxon>Eubacteriales</taxon>
        <taxon>Clostridiales Family XVII. Incertae Sedis</taxon>
        <taxon>Sulfobacillus</taxon>
    </lineage>
</organism>
<feature type="transmembrane region" description="Helical" evidence="6">
    <location>
        <begin position="45"/>
        <end position="68"/>
    </location>
</feature>
<evidence type="ECO:0000313" key="7">
    <source>
        <dbReference type="EMBL" id="PSR34664.1"/>
    </source>
</evidence>
<keyword evidence="3 6" id="KW-0812">Transmembrane</keyword>
<name>A0A2T2XJJ8_9FIRM</name>
<feature type="transmembrane region" description="Helical" evidence="6">
    <location>
        <begin position="347"/>
        <end position="369"/>
    </location>
</feature>
<dbReference type="GO" id="GO:0005886">
    <property type="term" value="C:plasma membrane"/>
    <property type="evidence" value="ECO:0007669"/>
    <property type="project" value="UniProtKB-SubCell"/>
</dbReference>
<dbReference type="EMBL" id="PXYW01000007">
    <property type="protein sequence ID" value="PSR34664.1"/>
    <property type="molecule type" value="Genomic_DNA"/>
</dbReference>
<comment type="subcellular location">
    <subcellularLocation>
        <location evidence="1">Cell membrane</location>
        <topology evidence="1">Multi-pass membrane protein</topology>
    </subcellularLocation>
</comment>
<sequence>MKSSQRRLIWGTLTLTSAALASRGLGLLYRMLLARFLGAEGLGFFQMIFPLYVALVTLAVAGTPVAVSQMVAEGQAQTRALIRLAITLVLSVSIPLMFLIYFWARPLAMAIYHDPRFIPLLWAIAPALIAVAFSSVLRGYFIGLQRVEIPAASQVAEQLARVVIMYGILNIIGQQIPHAPLVAVILIPIGEAVSLIILAWAYWHRPPSEELLGSSMPHLRDLLKLSLPVTFSRLLGSLVAVIEAVLIPLRLERSGLSRFAAIQLFGKLTGMVLPLIFFPTALSLSLATNLVPVVAQSQAVHDMRTVRQHVRDSLGATALVGVPVTAILLIIGVQLDDLLFHTQVPTNVFIPLVVGGFFLYFDITLSGVLRGLGHTAIPFRNDLIASSVEVCLIWILAAHPHHGAQGVAMALSIGFCLSFLLNLWATVRITGERIRWANLLMRPFVATIPVVIMTGWWQGWALHQGWDPLLRLLSSLIVAVILYLTMWRLIGLSWRSVS</sequence>
<protein>
    <submittedName>
        <fullName evidence="7">Polysaccharide biosynthesis protein</fullName>
    </submittedName>
</protein>
<comment type="caution">
    <text evidence="7">The sequence shown here is derived from an EMBL/GenBank/DDBJ whole genome shotgun (WGS) entry which is preliminary data.</text>
</comment>
<feature type="transmembrane region" description="Helical" evidence="6">
    <location>
        <begin position="439"/>
        <end position="457"/>
    </location>
</feature>
<dbReference type="AlphaFoldDB" id="A0A2T2XJJ8"/>
<feature type="transmembrane region" description="Helical" evidence="6">
    <location>
        <begin position="406"/>
        <end position="427"/>
    </location>
</feature>
<dbReference type="InterPro" id="IPR002797">
    <property type="entry name" value="Polysacc_synth"/>
</dbReference>
<dbReference type="PANTHER" id="PTHR30250">
    <property type="entry name" value="PST FAMILY PREDICTED COLANIC ACID TRANSPORTER"/>
    <property type="match status" value="1"/>
</dbReference>
<evidence type="ECO:0000256" key="5">
    <source>
        <dbReference type="ARBA" id="ARBA00023136"/>
    </source>
</evidence>
<feature type="transmembrane region" description="Helical" evidence="6">
    <location>
        <begin position="316"/>
        <end position="335"/>
    </location>
</feature>
<gene>
    <name evidence="7" type="ORF">C7B46_04300</name>
</gene>
<evidence type="ECO:0000256" key="6">
    <source>
        <dbReference type="SAM" id="Phobius"/>
    </source>
</evidence>
<feature type="transmembrane region" description="Helical" evidence="6">
    <location>
        <begin position="469"/>
        <end position="490"/>
    </location>
</feature>
<evidence type="ECO:0000313" key="8">
    <source>
        <dbReference type="Proteomes" id="UP000242972"/>
    </source>
</evidence>
<evidence type="ECO:0000256" key="3">
    <source>
        <dbReference type="ARBA" id="ARBA00022692"/>
    </source>
</evidence>
<evidence type="ECO:0000256" key="4">
    <source>
        <dbReference type="ARBA" id="ARBA00022989"/>
    </source>
</evidence>
<feature type="transmembrane region" description="Helical" evidence="6">
    <location>
        <begin position="116"/>
        <end position="137"/>
    </location>
</feature>
<keyword evidence="4 6" id="KW-1133">Transmembrane helix</keyword>
<feature type="transmembrane region" description="Helical" evidence="6">
    <location>
        <begin position="80"/>
        <end position="104"/>
    </location>
</feature>
<reference evidence="7 8" key="1">
    <citation type="journal article" date="2014" name="BMC Genomics">
        <title>Comparison of environmental and isolate Sulfobacillus genomes reveals diverse carbon, sulfur, nitrogen, and hydrogen metabolisms.</title>
        <authorList>
            <person name="Justice N.B."/>
            <person name="Norman A."/>
            <person name="Brown C.T."/>
            <person name="Singh A."/>
            <person name="Thomas B.C."/>
            <person name="Banfield J.F."/>
        </authorList>
    </citation>
    <scope>NUCLEOTIDE SEQUENCE [LARGE SCALE GENOMIC DNA]</scope>
    <source>
        <strain evidence="7">AMDSBA4</strain>
    </source>
</reference>
<feature type="transmembrane region" description="Helical" evidence="6">
    <location>
        <begin position="182"/>
        <end position="204"/>
    </location>
</feature>
<dbReference type="CDD" id="cd13124">
    <property type="entry name" value="MATE_SpoVB_like"/>
    <property type="match status" value="1"/>
</dbReference>
<proteinExistence type="predicted"/>
<dbReference type="InterPro" id="IPR050833">
    <property type="entry name" value="Poly_Biosynth_Transport"/>
</dbReference>
<keyword evidence="2" id="KW-1003">Cell membrane</keyword>
<keyword evidence="5 6" id="KW-0472">Membrane</keyword>
<dbReference type="PANTHER" id="PTHR30250:SF21">
    <property type="entry name" value="LIPID II FLIPPASE MURJ"/>
    <property type="match status" value="1"/>
</dbReference>